<protein>
    <recommendedName>
        <fullName evidence="26">3-beta-hydroxysterol Delta (14)-reductase</fullName>
        <ecNumber evidence="5">1.3.1.70</ecNumber>
        <ecNumber evidence="6">2.3.2.23</ecNumber>
    </recommendedName>
    <alternativeName>
        <fullName evidence="24">C-14 sterol reductase</fullName>
    </alternativeName>
    <alternativeName>
        <fullName evidence="25">Sterol C14-reductase</fullName>
    </alternativeName>
</protein>
<feature type="transmembrane region" description="Helical" evidence="32">
    <location>
        <begin position="452"/>
        <end position="471"/>
    </location>
</feature>
<dbReference type="EMBL" id="CH991573">
    <property type="protein sequence ID" value="EDQ85520.1"/>
    <property type="molecule type" value="Genomic_DNA"/>
</dbReference>
<dbReference type="PANTHER" id="PTHR21257:SF52">
    <property type="entry name" value="DELTA(14)-STEROL REDUCTASE TM7SF2"/>
    <property type="match status" value="1"/>
</dbReference>
<dbReference type="GO" id="GO:0061631">
    <property type="term" value="F:ubiquitin conjugating enzyme activity"/>
    <property type="evidence" value="ECO:0007669"/>
    <property type="project" value="UniProtKB-EC"/>
</dbReference>
<evidence type="ECO:0000256" key="9">
    <source>
        <dbReference type="ARBA" id="ARBA00022679"/>
    </source>
</evidence>
<evidence type="ECO:0000256" key="32">
    <source>
        <dbReference type="SAM" id="Phobius"/>
    </source>
</evidence>
<dbReference type="OMA" id="QLPAWES"/>
<dbReference type="PROSITE" id="PS00183">
    <property type="entry name" value="UBC_1"/>
    <property type="match status" value="1"/>
</dbReference>
<feature type="transmembrane region" description="Helical" evidence="32">
    <location>
        <begin position="214"/>
        <end position="234"/>
    </location>
</feature>
<comment type="pathway">
    <text evidence="3">Steroid biosynthesis; cholesterol biosynthesis.</text>
</comment>
<dbReference type="FunFam" id="3.10.110.10:FF:000031">
    <property type="entry name" value="Ubiquitin-conjugating enzyme E2 22"/>
    <property type="match status" value="1"/>
</dbReference>
<evidence type="ECO:0000256" key="7">
    <source>
        <dbReference type="ARBA" id="ARBA00022516"/>
    </source>
</evidence>
<evidence type="ECO:0000313" key="35">
    <source>
        <dbReference type="Proteomes" id="UP000001357"/>
    </source>
</evidence>
<evidence type="ECO:0000256" key="27">
    <source>
        <dbReference type="ARBA" id="ARBA00048100"/>
    </source>
</evidence>
<evidence type="ECO:0000256" key="17">
    <source>
        <dbReference type="ARBA" id="ARBA00022989"/>
    </source>
</evidence>
<keyword evidence="9" id="KW-0808">Transferase</keyword>
<feature type="transmembrane region" description="Helical" evidence="32">
    <location>
        <begin position="334"/>
        <end position="353"/>
    </location>
</feature>
<dbReference type="GO" id="GO:0006695">
    <property type="term" value="P:cholesterol biosynthetic process"/>
    <property type="evidence" value="ECO:0007669"/>
    <property type="project" value="UniProtKB-KW"/>
</dbReference>
<dbReference type="InterPro" id="IPR016135">
    <property type="entry name" value="UBQ-conjugating_enzyme/RWD"/>
</dbReference>
<dbReference type="eggNOG" id="KOG1435">
    <property type="taxonomic scope" value="Eukaryota"/>
</dbReference>
<dbReference type="PROSITE" id="PS01017">
    <property type="entry name" value="STEROL_REDUCT_1"/>
    <property type="match status" value="1"/>
</dbReference>
<dbReference type="eggNOG" id="KOG0419">
    <property type="taxonomic scope" value="Eukaryota"/>
</dbReference>
<evidence type="ECO:0000256" key="29">
    <source>
        <dbReference type="ARBA" id="ARBA00049367"/>
    </source>
</evidence>
<evidence type="ECO:0000313" key="34">
    <source>
        <dbReference type="EMBL" id="EDQ85520.1"/>
    </source>
</evidence>
<dbReference type="InParanoid" id="A9VAD1"/>
<dbReference type="SUPFAM" id="SSF54495">
    <property type="entry name" value="UBC-like"/>
    <property type="match status" value="1"/>
</dbReference>
<evidence type="ECO:0000256" key="19">
    <source>
        <dbReference type="ARBA" id="ARBA00023011"/>
    </source>
</evidence>
<dbReference type="Proteomes" id="UP000001357">
    <property type="component" value="Unassembled WGS sequence"/>
</dbReference>
<feature type="region of interest" description="Disordered" evidence="31">
    <location>
        <begin position="159"/>
        <end position="202"/>
    </location>
</feature>
<evidence type="ECO:0000256" key="12">
    <source>
        <dbReference type="ARBA" id="ARBA00022778"/>
    </source>
</evidence>
<dbReference type="GO" id="GO:0005789">
    <property type="term" value="C:endoplasmic reticulum membrane"/>
    <property type="evidence" value="ECO:0000318"/>
    <property type="project" value="GO_Central"/>
</dbReference>
<keyword evidence="16" id="KW-0752">Steroid biosynthesis</keyword>
<dbReference type="GO" id="GO:0005637">
    <property type="term" value="C:nuclear inner membrane"/>
    <property type="evidence" value="ECO:0000318"/>
    <property type="project" value="GO_Central"/>
</dbReference>
<evidence type="ECO:0000256" key="25">
    <source>
        <dbReference type="ARBA" id="ARBA00031227"/>
    </source>
</evidence>
<keyword evidence="8" id="KW-0153">Cholesterol metabolism</keyword>
<evidence type="ECO:0000256" key="28">
    <source>
        <dbReference type="ARBA" id="ARBA00048712"/>
    </source>
</evidence>
<keyword evidence="20" id="KW-0443">Lipid metabolism</keyword>
<keyword evidence="13" id="KW-0833">Ubl conjugation pathway</keyword>
<evidence type="ECO:0000256" key="16">
    <source>
        <dbReference type="ARBA" id="ARBA00022955"/>
    </source>
</evidence>
<organism evidence="34 35">
    <name type="scientific">Monosiga brevicollis</name>
    <name type="common">Choanoflagellate</name>
    <dbReference type="NCBI Taxonomy" id="81824"/>
    <lineage>
        <taxon>Eukaryota</taxon>
        <taxon>Choanoflagellata</taxon>
        <taxon>Craspedida</taxon>
        <taxon>Salpingoecidae</taxon>
        <taxon>Monosiga</taxon>
    </lineage>
</organism>
<feature type="compositionally biased region" description="Basic residues" evidence="31">
    <location>
        <begin position="176"/>
        <end position="187"/>
    </location>
</feature>
<dbReference type="InterPro" id="IPR000608">
    <property type="entry name" value="UBC"/>
</dbReference>
<evidence type="ECO:0000256" key="23">
    <source>
        <dbReference type="ARBA" id="ARBA00023221"/>
    </source>
</evidence>
<keyword evidence="15" id="KW-0067">ATP-binding</keyword>
<dbReference type="PANTHER" id="PTHR21257">
    <property type="entry name" value="DELTA(14)-STEROL REDUCTASE"/>
    <property type="match status" value="1"/>
</dbReference>
<comment type="catalytic activity">
    <reaction evidence="28">
        <text>5alpha-cholest-8,14-dien-3beta-ol + NADPH + H(+) = 5alpha-cholest-8-en-3beta-ol + NADP(+)</text>
        <dbReference type="Rhea" id="RHEA:46456"/>
        <dbReference type="ChEBI" id="CHEBI:15378"/>
        <dbReference type="ChEBI" id="CHEBI:16608"/>
        <dbReference type="ChEBI" id="CHEBI:57783"/>
        <dbReference type="ChEBI" id="CHEBI:58349"/>
        <dbReference type="ChEBI" id="CHEBI:86131"/>
    </reaction>
</comment>
<evidence type="ECO:0000256" key="4">
    <source>
        <dbReference type="ARBA" id="ARBA00005402"/>
    </source>
</evidence>
<evidence type="ECO:0000256" key="14">
    <source>
        <dbReference type="ARBA" id="ARBA00022824"/>
    </source>
</evidence>
<evidence type="ECO:0000259" key="33">
    <source>
        <dbReference type="PROSITE" id="PS50127"/>
    </source>
</evidence>
<keyword evidence="7" id="KW-0444">Lipid biosynthesis</keyword>
<evidence type="ECO:0000256" key="13">
    <source>
        <dbReference type="ARBA" id="ARBA00022786"/>
    </source>
</evidence>
<dbReference type="InterPro" id="IPR018083">
    <property type="entry name" value="Sterol_reductase_CS"/>
</dbReference>
<evidence type="ECO:0000256" key="6">
    <source>
        <dbReference type="ARBA" id="ARBA00012486"/>
    </source>
</evidence>
<dbReference type="SMART" id="SM00212">
    <property type="entry name" value="UBCc"/>
    <property type="match status" value="1"/>
</dbReference>
<gene>
    <name evidence="34" type="ORF">MONBRDRAFT_38824</name>
</gene>
<reference evidence="34 35" key="1">
    <citation type="journal article" date="2008" name="Nature">
        <title>The genome of the choanoflagellate Monosiga brevicollis and the origin of metazoans.</title>
        <authorList>
            <consortium name="JGI Sequencing"/>
            <person name="King N."/>
            <person name="Westbrook M.J."/>
            <person name="Young S.L."/>
            <person name="Kuo A."/>
            <person name="Abedin M."/>
            <person name="Chapman J."/>
            <person name="Fairclough S."/>
            <person name="Hellsten U."/>
            <person name="Isogai Y."/>
            <person name="Letunic I."/>
            <person name="Marr M."/>
            <person name="Pincus D."/>
            <person name="Putnam N."/>
            <person name="Rokas A."/>
            <person name="Wright K.J."/>
            <person name="Zuzow R."/>
            <person name="Dirks W."/>
            <person name="Good M."/>
            <person name="Goodstein D."/>
            <person name="Lemons D."/>
            <person name="Li W."/>
            <person name="Lyons J.B."/>
            <person name="Morris A."/>
            <person name="Nichols S."/>
            <person name="Richter D.J."/>
            <person name="Salamov A."/>
            <person name="Bork P."/>
            <person name="Lim W.A."/>
            <person name="Manning G."/>
            <person name="Miller W.T."/>
            <person name="McGinnis W."/>
            <person name="Shapiro H."/>
            <person name="Tjian R."/>
            <person name="Grigoriev I.V."/>
            <person name="Rokhsar D."/>
        </authorList>
    </citation>
    <scope>NUCLEOTIDE SEQUENCE [LARGE SCALE GENOMIC DNA]</scope>
    <source>
        <strain evidence="35">MX1 / ATCC 50154</strain>
    </source>
</reference>
<keyword evidence="19" id="KW-0756">Sterol biosynthesis</keyword>
<dbReference type="InterPro" id="IPR023313">
    <property type="entry name" value="UBQ-conjugating_AS"/>
</dbReference>
<evidence type="ECO:0000256" key="26">
    <source>
        <dbReference type="ARBA" id="ARBA00032210"/>
    </source>
</evidence>
<keyword evidence="10 32" id="KW-0812">Transmembrane</keyword>
<dbReference type="GeneID" id="5895003"/>
<evidence type="ECO:0000256" key="20">
    <source>
        <dbReference type="ARBA" id="ARBA00023098"/>
    </source>
</evidence>
<dbReference type="EC" id="2.3.2.23" evidence="6"/>
<keyword evidence="12" id="KW-0152">Cholesterol biosynthesis</keyword>
<evidence type="ECO:0000256" key="2">
    <source>
        <dbReference type="ARBA" id="ARBA00004586"/>
    </source>
</evidence>
<feature type="transmembrane region" description="Helical" evidence="32">
    <location>
        <begin position="303"/>
        <end position="328"/>
    </location>
</feature>
<evidence type="ECO:0000256" key="18">
    <source>
        <dbReference type="ARBA" id="ARBA00023002"/>
    </source>
</evidence>
<keyword evidence="35" id="KW-1185">Reference proteome</keyword>
<evidence type="ECO:0000256" key="15">
    <source>
        <dbReference type="ARBA" id="ARBA00022840"/>
    </source>
</evidence>
<comment type="similarity">
    <text evidence="4">Belongs to the ERG4/ERG24 family.</text>
</comment>
<proteinExistence type="inferred from homology"/>
<evidence type="ECO:0000256" key="5">
    <source>
        <dbReference type="ARBA" id="ARBA00012413"/>
    </source>
</evidence>
<dbReference type="EC" id="1.3.1.70" evidence="5"/>
<accession>A9VAD1</accession>
<evidence type="ECO:0000256" key="21">
    <source>
        <dbReference type="ARBA" id="ARBA00023136"/>
    </source>
</evidence>
<dbReference type="FunFam" id="1.20.120.1630:FF:000001">
    <property type="entry name" value="delta(14)-sterol reductase isoform X1"/>
    <property type="match status" value="1"/>
</dbReference>
<dbReference type="AlphaFoldDB" id="A9VAD1"/>
<evidence type="ECO:0000256" key="30">
    <source>
        <dbReference type="PROSITE-ProRule" id="PRU10133"/>
    </source>
</evidence>
<evidence type="ECO:0000256" key="8">
    <source>
        <dbReference type="ARBA" id="ARBA00022548"/>
    </source>
</evidence>
<feature type="transmembrane region" description="Helical" evidence="32">
    <location>
        <begin position="491"/>
        <end position="509"/>
    </location>
</feature>
<dbReference type="RefSeq" id="XP_001749711.1">
    <property type="nucleotide sequence ID" value="XM_001749659.1"/>
</dbReference>
<dbReference type="Gene3D" id="3.10.110.10">
    <property type="entry name" value="Ubiquitin Conjugating Enzyme"/>
    <property type="match status" value="1"/>
</dbReference>
<keyword evidence="23" id="KW-0753">Steroid metabolism</keyword>
<comment type="catalytic activity">
    <reaction evidence="27">
        <text>4,4-dimethyl-8,14-cholestadien-3beta-ol + NADPH + H(+) = 4,4-dimethyl-5alpha-cholest-8-en-3beta-ol + NADP(+)</text>
        <dbReference type="Rhea" id="RHEA:46812"/>
        <dbReference type="ChEBI" id="CHEBI:15378"/>
        <dbReference type="ChEBI" id="CHEBI:57783"/>
        <dbReference type="ChEBI" id="CHEBI:58349"/>
        <dbReference type="ChEBI" id="CHEBI:78904"/>
        <dbReference type="ChEBI" id="CHEBI:87044"/>
    </reaction>
</comment>
<evidence type="ECO:0000256" key="24">
    <source>
        <dbReference type="ARBA" id="ARBA00030165"/>
    </source>
</evidence>
<feature type="transmembrane region" description="Helical" evidence="32">
    <location>
        <begin position="259"/>
        <end position="282"/>
    </location>
</feature>
<evidence type="ECO:0000256" key="22">
    <source>
        <dbReference type="ARBA" id="ARBA00023166"/>
    </source>
</evidence>
<dbReference type="GO" id="GO:0005524">
    <property type="term" value="F:ATP binding"/>
    <property type="evidence" value="ECO:0007669"/>
    <property type="project" value="UniProtKB-KW"/>
</dbReference>
<feature type="domain" description="UBC core" evidence="33">
    <location>
        <begin position="11"/>
        <end position="157"/>
    </location>
</feature>
<keyword evidence="11" id="KW-0547">Nucleotide-binding</keyword>
<evidence type="ECO:0000256" key="10">
    <source>
        <dbReference type="ARBA" id="ARBA00022692"/>
    </source>
</evidence>
<dbReference type="FunCoup" id="A9VAD1">
    <property type="interactions" value="1172"/>
</dbReference>
<evidence type="ECO:0000256" key="3">
    <source>
        <dbReference type="ARBA" id="ARBA00004770"/>
    </source>
</evidence>
<dbReference type="CDD" id="cd23804">
    <property type="entry name" value="UBCc_UBE2S"/>
    <property type="match status" value="1"/>
</dbReference>
<sequence>MAATNENIAPQVLRRVAKEMSNLISKPIEGVTMHMNDADMTDIQATIVGPEGTPYEGGHFRMKLILSPDFPAAPPKGYFVTKIFHPNVAPSGDICVNTLKRDWKPEYGLEHILTVVKCLLIHPNPASALNEEAGKLLQEQYEEFAAHAKMMTEVHAKPKTGAAAVTAGKGGEDKPKKKKTDKKKALRRLTAEGSPSTSNMAPKVDNPVTTHFEFMGLFGASFIPVALPLTVYALHLLCNEDKGNCDIWDLPQLPAWESFFSYEAMQVFVGWFAFQSFLYMVLPGEVHEGLPLRTGERLKYKCNGLAAFWVSLLCVCAAHLGGLINLAWIHGNLLQLMTASILFSFALSVYLYLKARQPGTLLAEGGNSGYAIYDFFIGHELNPRIGDFDLKFFCELRPGLIGWVVICLGMVAQQYEQNKEVDMALVLVTLFQSWYVLDAFLSEPALLSTMDICQDGFGFMLVFGDLVWVPFTYTLQARYLADFPQHHSSSYIALILLVQLVGYCIFRGANGQKDQFKRDPTHPSVRHLKTIPTTRGTKLIASGWWGMARHINYFGDLLMALAWSLPCGCGSIIPYFYPIYFAVLLWHRERRDEHKCAAKYGDAWKQYCAQVPYRIIPYVY</sequence>
<dbReference type="Pfam" id="PF01222">
    <property type="entry name" value="ERG4_ERG24"/>
    <property type="match status" value="1"/>
</dbReference>
<feature type="transmembrane region" description="Helical" evidence="32">
    <location>
        <begin position="421"/>
        <end position="440"/>
    </location>
</feature>
<dbReference type="GO" id="GO:0050613">
    <property type="term" value="F:Delta14-sterol reductase activity"/>
    <property type="evidence" value="ECO:0000318"/>
    <property type="project" value="GO_Central"/>
</dbReference>
<dbReference type="Gene3D" id="1.20.120.1630">
    <property type="match status" value="1"/>
</dbReference>
<feature type="transmembrane region" description="Helical" evidence="32">
    <location>
        <begin position="557"/>
        <end position="577"/>
    </location>
</feature>
<keyword evidence="18" id="KW-0560">Oxidoreductase</keyword>
<dbReference type="Pfam" id="PF00179">
    <property type="entry name" value="UQ_con"/>
    <property type="match status" value="1"/>
</dbReference>
<dbReference type="STRING" id="81824.A9VAD1"/>
<keyword evidence="14" id="KW-0256">Endoplasmic reticulum</keyword>
<comment type="catalytic activity">
    <reaction evidence="29">
        <text>4,4-dimethyl-5alpha-cholesta-8,24-dien-3beta-ol + NADP(+) = 4,4-dimethyl-5alpha-cholesta-8,14,24-trien-3beta-ol + NADPH + H(+)</text>
        <dbReference type="Rhea" id="RHEA:18561"/>
        <dbReference type="ChEBI" id="CHEBI:15378"/>
        <dbReference type="ChEBI" id="CHEBI:17813"/>
        <dbReference type="ChEBI" id="CHEBI:18364"/>
        <dbReference type="ChEBI" id="CHEBI:57783"/>
        <dbReference type="ChEBI" id="CHEBI:58349"/>
        <dbReference type="EC" id="1.3.1.70"/>
    </reaction>
</comment>
<dbReference type="InterPro" id="IPR001171">
    <property type="entry name" value="ERG24_DHCR-like"/>
</dbReference>
<evidence type="ECO:0000256" key="1">
    <source>
        <dbReference type="ARBA" id="ARBA00004127"/>
    </source>
</evidence>
<keyword evidence="21 32" id="KW-0472">Membrane</keyword>
<dbReference type="PROSITE" id="PS50127">
    <property type="entry name" value="UBC_2"/>
    <property type="match status" value="1"/>
</dbReference>
<evidence type="ECO:0000256" key="11">
    <source>
        <dbReference type="ARBA" id="ARBA00022741"/>
    </source>
</evidence>
<keyword evidence="17 32" id="KW-1133">Transmembrane helix</keyword>
<evidence type="ECO:0000256" key="31">
    <source>
        <dbReference type="SAM" id="MobiDB-lite"/>
    </source>
</evidence>
<keyword evidence="22" id="KW-1207">Sterol metabolism</keyword>
<dbReference type="KEGG" id="mbr:MONBRDRAFT_38824"/>
<dbReference type="GO" id="GO:0016126">
    <property type="term" value="P:sterol biosynthetic process"/>
    <property type="evidence" value="ECO:0000318"/>
    <property type="project" value="GO_Central"/>
</dbReference>
<feature type="active site" description="Glycyl thioester intermediate" evidence="30">
    <location>
        <position position="95"/>
    </location>
</feature>
<comment type="subcellular location">
    <subcellularLocation>
        <location evidence="1">Endomembrane system</location>
        <topology evidence="1">Multi-pass membrane protein</topology>
    </subcellularLocation>
    <subcellularLocation>
        <location evidence="2">Endoplasmic reticulum membrane</location>
    </subcellularLocation>
</comment>
<name>A9VAD1_MONBE</name>